<dbReference type="EMBL" id="NFII01000002">
    <property type="protein sequence ID" value="OUO02367.1"/>
    <property type="molecule type" value="Genomic_DNA"/>
</dbReference>
<evidence type="ECO:0000313" key="2">
    <source>
        <dbReference type="Proteomes" id="UP000195386"/>
    </source>
</evidence>
<evidence type="ECO:0000313" key="1">
    <source>
        <dbReference type="EMBL" id="OUO02367.1"/>
    </source>
</evidence>
<name>A0A1Y3YXF0_9BACE</name>
<evidence type="ECO:0008006" key="3">
    <source>
        <dbReference type="Google" id="ProtNLM"/>
    </source>
</evidence>
<organism evidence="1 2">
    <name type="scientific">Bacteroides clarus</name>
    <dbReference type="NCBI Taxonomy" id="626929"/>
    <lineage>
        <taxon>Bacteria</taxon>
        <taxon>Pseudomonadati</taxon>
        <taxon>Bacteroidota</taxon>
        <taxon>Bacteroidia</taxon>
        <taxon>Bacteroidales</taxon>
        <taxon>Bacteroidaceae</taxon>
        <taxon>Bacteroides</taxon>
    </lineage>
</organism>
<dbReference type="AlphaFoldDB" id="A0A1Y3YXF0"/>
<dbReference type="Pfam" id="PF14127">
    <property type="entry name" value="DUF4294"/>
    <property type="match status" value="1"/>
</dbReference>
<protein>
    <recommendedName>
        <fullName evidence="3">DUF4294 domain-containing protein</fullName>
    </recommendedName>
</protein>
<comment type="caution">
    <text evidence="1">The sequence shown here is derived from an EMBL/GenBank/DDBJ whole genome shotgun (WGS) entry which is preliminary data.</text>
</comment>
<dbReference type="RefSeq" id="WP_087425312.1">
    <property type="nucleotide sequence ID" value="NZ_CAMMFP010000010.1"/>
</dbReference>
<reference evidence="2" key="1">
    <citation type="submission" date="2017-04" db="EMBL/GenBank/DDBJ databases">
        <title>Function of individual gut microbiota members based on whole genome sequencing of pure cultures obtained from chicken caecum.</title>
        <authorList>
            <person name="Medvecky M."/>
            <person name="Cejkova D."/>
            <person name="Polansky O."/>
            <person name="Karasova D."/>
            <person name="Kubasova T."/>
            <person name="Cizek A."/>
            <person name="Rychlik I."/>
        </authorList>
    </citation>
    <scope>NUCLEOTIDE SEQUENCE [LARGE SCALE GENOMIC DNA]</scope>
    <source>
        <strain evidence="2">An43</strain>
    </source>
</reference>
<gene>
    <name evidence="1" type="ORF">B5F97_02250</name>
</gene>
<accession>A0A1Y3YXF0</accession>
<sequence length="210" mass="24301">MVYFCDMNIRLNIVILIVFLSLGSLTCHAQRQPKTDMSGSIYLTPMCIYNGDTIPYVKLPTVYIFKPLKFKNKREMVKYYKLIRDVKKVLPISKEINRAIIETYEYLQTIPTEKERQKHLKAVEKGLKEQYTPRMKKLSFAQGKLLIKLVDRQTNSTSYELVKAFMGPFKAGFYQTFAALFGASLKKQYDPTGDDALTERVILMVENGQL</sequence>
<proteinExistence type="predicted"/>
<dbReference type="InterPro" id="IPR025636">
    <property type="entry name" value="DUF4294"/>
</dbReference>
<dbReference type="Proteomes" id="UP000195386">
    <property type="component" value="Unassembled WGS sequence"/>
</dbReference>